<gene>
    <name evidence="4" type="primary">AVEN_272907_1</name>
    <name evidence="4" type="ORF">CEXT_664431</name>
</gene>
<dbReference type="PANTHER" id="PTHR11533">
    <property type="entry name" value="PROTEASE M1 ZINC METALLOPROTEASE"/>
    <property type="match status" value="1"/>
</dbReference>
<feature type="region of interest" description="Disordered" evidence="1">
    <location>
        <begin position="43"/>
        <end position="90"/>
    </location>
</feature>
<name>A0AAV4SX39_CAEEX</name>
<keyword evidence="2" id="KW-0472">Membrane</keyword>
<comment type="caution">
    <text evidence="4">The sequence shown here is derived from an EMBL/GenBank/DDBJ whole genome shotgun (WGS) entry which is preliminary data.</text>
</comment>
<feature type="compositionally biased region" description="Basic and acidic residues" evidence="1">
    <location>
        <begin position="72"/>
        <end position="89"/>
    </location>
</feature>
<dbReference type="GO" id="GO:0043171">
    <property type="term" value="P:peptide catabolic process"/>
    <property type="evidence" value="ECO:0007669"/>
    <property type="project" value="TreeGrafter"/>
</dbReference>
<dbReference type="EMBL" id="BPLR01010226">
    <property type="protein sequence ID" value="GIY37859.1"/>
    <property type="molecule type" value="Genomic_DNA"/>
</dbReference>
<dbReference type="Gene3D" id="2.60.40.1730">
    <property type="entry name" value="tricorn interacting facor f3 domain"/>
    <property type="match status" value="1"/>
</dbReference>
<dbReference type="GO" id="GO:0042277">
    <property type="term" value="F:peptide binding"/>
    <property type="evidence" value="ECO:0007669"/>
    <property type="project" value="TreeGrafter"/>
</dbReference>
<evidence type="ECO:0000256" key="2">
    <source>
        <dbReference type="SAM" id="Phobius"/>
    </source>
</evidence>
<dbReference type="GO" id="GO:0005737">
    <property type="term" value="C:cytoplasm"/>
    <property type="evidence" value="ECO:0007669"/>
    <property type="project" value="TreeGrafter"/>
</dbReference>
<dbReference type="GO" id="GO:0070006">
    <property type="term" value="F:metalloaminopeptidase activity"/>
    <property type="evidence" value="ECO:0007669"/>
    <property type="project" value="TreeGrafter"/>
</dbReference>
<organism evidence="4 5">
    <name type="scientific">Caerostris extrusa</name>
    <name type="common">Bark spider</name>
    <name type="synonym">Caerostris bankana</name>
    <dbReference type="NCBI Taxonomy" id="172846"/>
    <lineage>
        <taxon>Eukaryota</taxon>
        <taxon>Metazoa</taxon>
        <taxon>Ecdysozoa</taxon>
        <taxon>Arthropoda</taxon>
        <taxon>Chelicerata</taxon>
        <taxon>Arachnida</taxon>
        <taxon>Araneae</taxon>
        <taxon>Araneomorphae</taxon>
        <taxon>Entelegynae</taxon>
        <taxon>Araneoidea</taxon>
        <taxon>Araneidae</taxon>
        <taxon>Caerostris</taxon>
    </lineage>
</organism>
<evidence type="ECO:0000313" key="5">
    <source>
        <dbReference type="Proteomes" id="UP001054945"/>
    </source>
</evidence>
<feature type="transmembrane region" description="Helical" evidence="2">
    <location>
        <begin position="100"/>
        <end position="124"/>
    </location>
</feature>
<keyword evidence="2" id="KW-1133">Transmembrane helix</keyword>
<dbReference type="AlphaFoldDB" id="A0AAV4SX39"/>
<dbReference type="Pfam" id="PF17900">
    <property type="entry name" value="Peptidase_M1_N"/>
    <property type="match status" value="1"/>
</dbReference>
<proteinExistence type="predicted"/>
<evidence type="ECO:0000313" key="4">
    <source>
        <dbReference type="EMBL" id="GIY37859.1"/>
    </source>
</evidence>
<evidence type="ECO:0000256" key="1">
    <source>
        <dbReference type="SAM" id="MobiDB-lite"/>
    </source>
</evidence>
<dbReference type="InterPro" id="IPR045357">
    <property type="entry name" value="Aminopeptidase_N-like_N"/>
</dbReference>
<dbReference type="InterPro" id="IPR050344">
    <property type="entry name" value="Peptidase_M1_aminopeptidases"/>
</dbReference>
<dbReference type="GO" id="GO:0016020">
    <property type="term" value="C:membrane"/>
    <property type="evidence" value="ECO:0007669"/>
    <property type="project" value="TreeGrafter"/>
</dbReference>
<dbReference type="GO" id="GO:0005615">
    <property type="term" value="C:extracellular space"/>
    <property type="evidence" value="ECO:0007669"/>
    <property type="project" value="TreeGrafter"/>
</dbReference>
<evidence type="ECO:0000259" key="3">
    <source>
        <dbReference type="Pfam" id="PF17900"/>
    </source>
</evidence>
<dbReference type="SUPFAM" id="SSF63737">
    <property type="entry name" value="Leukotriene A4 hydrolase N-terminal domain"/>
    <property type="match status" value="1"/>
</dbReference>
<feature type="domain" description="Aminopeptidase N-like N-terminal" evidence="3">
    <location>
        <begin position="154"/>
        <end position="269"/>
    </location>
</feature>
<accession>A0AAV4SX39</accession>
<dbReference type="InterPro" id="IPR042097">
    <property type="entry name" value="Aminopeptidase_N-like_N_sf"/>
</dbReference>
<dbReference type="Proteomes" id="UP001054945">
    <property type="component" value="Unassembled WGS sequence"/>
</dbReference>
<reference evidence="4 5" key="1">
    <citation type="submission" date="2021-06" db="EMBL/GenBank/DDBJ databases">
        <title>Caerostris extrusa draft genome.</title>
        <authorList>
            <person name="Kono N."/>
            <person name="Arakawa K."/>
        </authorList>
    </citation>
    <scope>NUCLEOTIDE SEQUENCE [LARGE SCALE GENOMIC DNA]</scope>
</reference>
<keyword evidence="2" id="KW-0812">Transmembrane</keyword>
<dbReference type="PANTHER" id="PTHR11533:SF294">
    <property type="entry name" value="THYROTROPIN-RELEASING HORMONE-DEGRADING ECTOENZYME"/>
    <property type="match status" value="1"/>
</dbReference>
<keyword evidence="5" id="KW-1185">Reference proteome</keyword>
<sequence>MEVAFQDVEKASFVTYLIFDKKNGALSRPAAIRARLPIGPREASHVPYTPHPPYRRRHGSGKNGARAICRSKAGEQRTRRGMDSHSGKDKQRKGYFVPHWALLGAGALAALLVLVVGLLVGYLAPCGTRGGGKDNGEDELPKTLPYVRLPRSVVPDHYDLELQPFIYPGNFTFSGKVRILIRVLEATDNVTLHINNVTVREESVRLTGPNAPSLKSVSEDKERQFFILHLGGELVAGHHYEVSMEYVGSLNDQLAGFYRSSYKDPQGETR</sequence>
<protein>
    <recommendedName>
        <fullName evidence="3">Aminopeptidase N-like N-terminal domain-containing protein</fullName>
    </recommendedName>
</protein>
<dbReference type="GO" id="GO:0008270">
    <property type="term" value="F:zinc ion binding"/>
    <property type="evidence" value="ECO:0007669"/>
    <property type="project" value="TreeGrafter"/>
</dbReference>
<dbReference type="GO" id="GO:0006508">
    <property type="term" value="P:proteolysis"/>
    <property type="evidence" value="ECO:0007669"/>
    <property type="project" value="TreeGrafter"/>
</dbReference>